<organism evidence="1 2">
    <name type="scientific">Ascosphaera apis ARSEF 7405</name>
    <dbReference type="NCBI Taxonomy" id="392613"/>
    <lineage>
        <taxon>Eukaryota</taxon>
        <taxon>Fungi</taxon>
        <taxon>Dikarya</taxon>
        <taxon>Ascomycota</taxon>
        <taxon>Pezizomycotina</taxon>
        <taxon>Eurotiomycetes</taxon>
        <taxon>Eurotiomycetidae</taxon>
        <taxon>Onygenales</taxon>
        <taxon>Ascosphaeraceae</taxon>
        <taxon>Ascosphaera</taxon>
    </lineage>
</organism>
<comment type="caution">
    <text evidence="1">The sequence shown here is derived from an EMBL/GenBank/DDBJ whole genome shotgun (WGS) entry which is preliminary data.</text>
</comment>
<name>A0A167YZM6_9EURO</name>
<evidence type="ECO:0000313" key="2">
    <source>
        <dbReference type="Proteomes" id="UP000242877"/>
    </source>
</evidence>
<evidence type="ECO:0000313" key="1">
    <source>
        <dbReference type="EMBL" id="KZZ91965.1"/>
    </source>
</evidence>
<dbReference type="Proteomes" id="UP000242877">
    <property type="component" value="Unassembled WGS sequence"/>
</dbReference>
<dbReference type="EMBL" id="AZGZ01000012">
    <property type="protein sequence ID" value="KZZ91965.1"/>
    <property type="molecule type" value="Genomic_DNA"/>
</dbReference>
<evidence type="ECO:0008006" key="3">
    <source>
        <dbReference type="Google" id="ProtNLM"/>
    </source>
</evidence>
<sequence>MAPTTEVIYLKVDVPANLSDPSTKEGRLFKDFVEATKKVSGVNHFFWGVAEEKDDNYNTVCVIDWKDKPRGWSADTIMEDVLDSVHPPIVFSVAFQPLPFIDAIFPPNHDSNVSPYVSELVALAYPAGADKALLTTQVNLLLSNLTRLVDVSPAHSYTTSFMLDEYRYPDGEMADVSFSVVQWDSVQAHMTAKTTDVFAKYIAPLRVNMMFSPWQMRHVRFTKMF</sequence>
<accession>A0A167YZM6</accession>
<protein>
    <recommendedName>
        <fullName evidence="3">ABM domain-containing protein</fullName>
    </recommendedName>
</protein>
<dbReference type="VEuPathDB" id="FungiDB:AAP_03184"/>
<dbReference type="AlphaFoldDB" id="A0A167YZM6"/>
<dbReference type="OrthoDB" id="3830579at2759"/>
<reference evidence="1 2" key="1">
    <citation type="journal article" date="2016" name="Genome Biol. Evol.">
        <title>Divergent and convergent evolution of fungal pathogenicity.</title>
        <authorList>
            <person name="Shang Y."/>
            <person name="Xiao G."/>
            <person name="Zheng P."/>
            <person name="Cen K."/>
            <person name="Zhan S."/>
            <person name="Wang C."/>
        </authorList>
    </citation>
    <scope>NUCLEOTIDE SEQUENCE [LARGE SCALE GENOMIC DNA]</scope>
    <source>
        <strain evidence="1 2">ARSEF 7405</strain>
    </source>
</reference>
<proteinExistence type="predicted"/>
<keyword evidence="2" id="KW-1185">Reference proteome</keyword>
<gene>
    <name evidence="1" type="ORF">AAP_03184</name>
</gene>